<gene>
    <name evidence="1" type="ORF">RNC47_09770</name>
</gene>
<organism evidence="1 2">
    <name type="scientific">Streptomyces millisiae</name>
    <dbReference type="NCBI Taxonomy" id="3075542"/>
    <lineage>
        <taxon>Bacteria</taxon>
        <taxon>Bacillati</taxon>
        <taxon>Actinomycetota</taxon>
        <taxon>Actinomycetes</taxon>
        <taxon>Kitasatosporales</taxon>
        <taxon>Streptomycetaceae</taxon>
        <taxon>Streptomyces</taxon>
    </lineage>
</organism>
<dbReference type="RefSeq" id="WP_311597404.1">
    <property type="nucleotide sequence ID" value="NZ_JAVREM010000007.1"/>
</dbReference>
<evidence type="ECO:0000313" key="2">
    <source>
        <dbReference type="Proteomes" id="UP001183420"/>
    </source>
</evidence>
<evidence type="ECO:0000313" key="1">
    <source>
        <dbReference type="EMBL" id="MDT0318622.1"/>
    </source>
</evidence>
<name>A0ABU2LM07_9ACTN</name>
<proteinExistence type="predicted"/>
<accession>A0ABU2LM07</accession>
<protein>
    <submittedName>
        <fullName evidence="1">Uncharacterized protein</fullName>
    </submittedName>
</protein>
<sequence length="162" mass="17488">MTLSFTVNPGDAIEGRLSYIRSEHSFMYQVADRSGLAVETGDQGVTSLVIDTLQLEVGVEHGRVLFAWGYHPMGGWSKAELTEPECASGQVSVRSEEPLLPGVSVPVSGDAWVTQFDPARQLVRVSPAVGASDRCVRIAQGVALGLTGSRLTEVWLRPTFEE</sequence>
<comment type="caution">
    <text evidence="1">The sequence shown here is derived from an EMBL/GenBank/DDBJ whole genome shotgun (WGS) entry which is preliminary data.</text>
</comment>
<dbReference type="Proteomes" id="UP001183420">
    <property type="component" value="Unassembled WGS sequence"/>
</dbReference>
<reference evidence="2" key="1">
    <citation type="submission" date="2023-07" db="EMBL/GenBank/DDBJ databases">
        <title>30 novel species of actinomycetes from the DSMZ collection.</title>
        <authorList>
            <person name="Nouioui I."/>
        </authorList>
    </citation>
    <scope>NUCLEOTIDE SEQUENCE [LARGE SCALE GENOMIC DNA]</scope>
    <source>
        <strain evidence="2">DSM 44918</strain>
    </source>
</reference>
<keyword evidence="2" id="KW-1185">Reference proteome</keyword>
<dbReference type="EMBL" id="JAVREM010000007">
    <property type="protein sequence ID" value="MDT0318622.1"/>
    <property type="molecule type" value="Genomic_DNA"/>
</dbReference>